<gene>
    <name evidence="9" type="primary">tpiA</name>
    <name evidence="11" type="ORF">EDD57_10719</name>
</gene>
<keyword evidence="8 9" id="KW-0413">Isomerase</keyword>
<dbReference type="GO" id="GO:0019563">
    <property type="term" value="P:glycerol catabolic process"/>
    <property type="evidence" value="ECO:0007669"/>
    <property type="project" value="TreeGrafter"/>
</dbReference>
<keyword evidence="5 9" id="KW-0312">Gluconeogenesis</keyword>
<evidence type="ECO:0000313" key="12">
    <source>
        <dbReference type="Proteomes" id="UP000294746"/>
    </source>
</evidence>
<comment type="subcellular location">
    <subcellularLocation>
        <location evidence="9 10">Cytoplasm</location>
    </subcellularLocation>
</comment>
<dbReference type="PROSITE" id="PS00171">
    <property type="entry name" value="TIM_1"/>
    <property type="match status" value="1"/>
</dbReference>
<reference evidence="11 12" key="1">
    <citation type="submission" date="2019-03" db="EMBL/GenBank/DDBJ databases">
        <title>Genomic Encyclopedia of Type Strains, Phase IV (KMG-IV): sequencing the most valuable type-strain genomes for metagenomic binning, comparative biology and taxonomic classification.</title>
        <authorList>
            <person name="Goeker M."/>
        </authorList>
    </citation>
    <scope>NUCLEOTIDE SEQUENCE [LARGE SCALE GENOMIC DNA]</scope>
    <source>
        <strain evidence="11 12">DSM 46831</strain>
    </source>
</reference>
<dbReference type="Gene3D" id="3.20.20.70">
    <property type="entry name" value="Aldolase class I"/>
    <property type="match status" value="1"/>
</dbReference>
<dbReference type="EC" id="5.3.1.1" evidence="3 9"/>
<dbReference type="SUPFAM" id="SSF51351">
    <property type="entry name" value="Triosephosphate isomerase (TIM)"/>
    <property type="match status" value="1"/>
</dbReference>
<comment type="pathway">
    <text evidence="9 10">Carbohydrate biosynthesis; gluconeogenesis.</text>
</comment>
<dbReference type="InterPro" id="IPR013785">
    <property type="entry name" value="Aldolase_TIM"/>
</dbReference>
<feature type="binding site" evidence="9">
    <location>
        <position position="161"/>
    </location>
    <ligand>
        <name>substrate</name>
    </ligand>
</feature>
<dbReference type="Pfam" id="PF00121">
    <property type="entry name" value="TIM"/>
    <property type="match status" value="1"/>
</dbReference>
<dbReference type="GO" id="GO:0006094">
    <property type="term" value="P:gluconeogenesis"/>
    <property type="evidence" value="ECO:0007669"/>
    <property type="project" value="UniProtKB-UniRule"/>
</dbReference>
<dbReference type="PANTHER" id="PTHR21139:SF42">
    <property type="entry name" value="TRIOSEPHOSPHATE ISOMERASE"/>
    <property type="match status" value="1"/>
</dbReference>
<feature type="active site" description="Proton acceptor" evidence="9">
    <location>
        <position position="155"/>
    </location>
</feature>
<evidence type="ECO:0000256" key="10">
    <source>
        <dbReference type="RuleBase" id="RU363013"/>
    </source>
</evidence>
<feature type="active site" description="Electrophile" evidence="9">
    <location>
        <position position="83"/>
    </location>
</feature>
<dbReference type="UniPathway" id="UPA00138"/>
<accession>A0A4R2S2K7</accession>
<keyword evidence="12" id="KW-1185">Reference proteome</keyword>
<dbReference type="EMBL" id="SLXV01000007">
    <property type="protein sequence ID" value="TCP69583.1"/>
    <property type="molecule type" value="Genomic_DNA"/>
</dbReference>
<dbReference type="Proteomes" id="UP000294746">
    <property type="component" value="Unassembled WGS sequence"/>
</dbReference>
<dbReference type="GO" id="GO:0006096">
    <property type="term" value="P:glycolytic process"/>
    <property type="evidence" value="ECO:0007669"/>
    <property type="project" value="UniProtKB-UniRule"/>
</dbReference>
<evidence type="ECO:0000256" key="8">
    <source>
        <dbReference type="ARBA" id="ARBA00023235"/>
    </source>
</evidence>
<sequence>MYKTASEAIQFIETIQSNHLPQDVEAVICAPFLTLPTLQDKLAGSSIGLGAQNAHWEKEGAYTGEVSVHMLQDLGVGYVILGHSERRTYFAETCEQVNKKTIASLNAGITPIVCVGETIQERESGRTFDVVASQVKKALKGIDASELNKVVLAYEPVWAIGTGRASSANDAEEVIAYIRQTLTHEFGREIAEKVRIQYGGSVKPENIATYMAEPNIDGALVGGAALSPESFAGLVKAASGEGDLA</sequence>
<name>A0A4R2S2K7_9BACL</name>
<evidence type="ECO:0000313" key="11">
    <source>
        <dbReference type="EMBL" id="TCP69583.1"/>
    </source>
</evidence>
<evidence type="ECO:0000256" key="4">
    <source>
        <dbReference type="ARBA" id="ARBA00019397"/>
    </source>
</evidence>
<feature type="binding site" evidence="9">
    <location>
        <begin position="222"/>
        <end position="223"/>
    </location>
    <ligand>
        <name>substrate</name>
    </ligand>
</feature>
<evidence type="ECO:0000256" key="3">
    <source>
        <dbReference type="ARBA" id="ARBA00011940"/>
    </source>
</evidence>
<evidence type="ECO:0000256" key="5">
    <source>
        <dbReference type="ARBA" id="ARBA00022432"/>
    </source>
</evidence>
<dbReference type="InterPro" id="IPR035990">
    <property type="entry name" value="TIM_sf"/>
</dbReference>
<dbReference type="InterPro" id="IPR000652">
    <property type="entry name" value="Triosephosphate_isomerase"/>
</dbReference>
<dbReference type="NCBIfam" id="TIGR00419">
    <property type="entry name" value="tim"/>
    <property type="match status" value="1"/>
</dbReference>
<dbReference type="UniPathway" id="UPA00109">
    <property type="reaction ID" value="UER00189"/>
</dbReference>
<protein>
    <recommendedName>
        <fullName evidence="4 9">Triosephosphate isomerase</fullName>
        <shortName evidence="9">TIM</shortName>
        <shortName evidence="9">TPI</shortName>
        <ecNumber evidence="3 9">5.3.1.1</ecNumber>
    </recommendedName>
    <alternativeName>
        <fullName evidence="9">Triose-phosphate isomerase</fullName>
    </alternativeName>
</protein>
<dbReference type="AlphaFoldDB" id="A0A4R2S2K7"/>
<dbReference type="InterPro" id="IPR022896">
    <property type="entry name" value="TrioseP_Isoase_bac/euk"/>
</dbReference>
<keyword evidence="6 9" id="KW-0963">Cytoplasm</keyword>
<dbReference type="HAMAP" id="MF_00147_B">
    <property type="entry name" value="TIM_B"/>
    <property type="match status" value="1"/>
</dbReference>
<dbReference type="GO" id="GO:0004807">
    <property type="term" value="F:triose-phosphate isomerase activity"/>
    <property type="evidence" value="ECO:0007669"/>
    <property type="project" value="UniProtKB-UniRule"/>
</dbReference>
<evidence type="ECO:0000256" key="2">
    <source>
        <dbReference type="ARBA" id="ARBA00007422"/>
    </source>
</evidence>
<comment type="similarity">
    <text evidence="2 9 10">Belongs to the triosephosphate isomerase family.</text>
</comment>
<dbReference type="FunFam" id="3.20.20.70:FF:000016">
    <property type="entry name" value="Triosephosphate isomerase"/>
    <property type="match status" value="1"/>
</dbReference>
<comment type="catalytic activity">
    <reaction evidence="9 10">
        <text>D-glyceraldehyde 3-phosphate = dihydroxyacetone phosphate</text>
        <dbReference type="Rhea" id="RHEA:18585"/>
        <dbReference type="ChEBI" id="CHEBI:57642"/>
        <dbReference type="ChEBI" id="CHEBI:59776"/>
        <dbReference type="EC" id="5.3.1.1"/>
    </reaction>
</comment>
<comment type="caution">
    <text evidence="9">Lacks conserved residue(s) required for the propagation of feature annotation.</text>
</comment>
<comment type="function">
    <text evidence="9">Involved in the gluconeogenesis. Catalyzes stereospecifically the conversion of dihydroxyacetone phosphate (DHAP) to D-glyceraldehyde-3-phosphate (G3P).</text>
</comment>
<dbReference type="InterPro" id="IPR020861">
    <property type="entry name" value="Triosephosphate_isomerase_AS"/>
</dbReference>
<proteinExistence type="inferred from homology"/>
<dbReference type="GO" id="GO:0005829">
    <property type="term" value="C:cytosol"/>
    <property type="evidence" value="ECO:0007669"/>
    <property type="project" value="TreeGrafter"/>
</dbReference>
<feature type="binding site" evidence="9">
    <location>
        <position position="201"/>
    </location>
    <ligand>
        <name>substrate</name>
    </ligand>
</feature>
<dbReference type="CDD" id="cd00311">
    <property type="entry name" value="TIM"/>
    <property type="match status" value="1"/>
</dbReference>
<dbReference type="PANTHER" id="PTHR21139">
    <property type="entry name" value="TRIOSEPHOSPHATE ISOMERASE"/>
    <property type="match status" value="1"/>
</dbReference>
<evidence type="ECO:0000256" key="6">
    <source>
        <dbReference type="ARBA" id="ARBA00022490"/>
    </source>
</evidence>
<comment type="subunit">
    <text evidence="9 10">Homodimer.</text>
</comment>
<organism evidence="11 12">
    <name type="scientific">Baia soyae</name>
    <dbReference type="NCBI Taxonomy" id="1544746"/>
    <lineage>
        <taxon>Bacteria</taxon>
        <taxon>Bacillati</taxon>
        <taxon>Bacillota</taxon>
        <taxon>Bacilli</taxon>
        <taxon>Bacillales</taxon>
        <taxon>Thermoactinomycetaceae</taxon>
        <taxon>Baia</taxon>
    </lineage>
</organism>
<comment type="pathway">
    <text evidence="1 9 10">Carbohydrate degradation; glycolysis; D-glyceraldehyde 3-phosphate from glycerone phosphate: step 1/1.</text>
</comment>
<comment type="caution">
    <text evidence="11">The sequence shown here is derived from an EMBL/GenBank/DDBJ whole genome shotgun (WGS) entry which is preliminary data.</text>
</comment>
<dbReference type="GO" id="GO:0046166">
    <property type="term" value="P:glyceraldehyde-3-phosphate biosynthetic process"/>
    <property type="evidence" value="ECO:0007669"/>
    <property type="project" value="TreeGrafter"/>
</dbReference>
<evidence type="ECO:0000256" key="7">
    <source>
        <dbReference type="ARBA" id="ARBA00023152"/>
    </source>
</evidence>
<evidence type="ECO:0000256" key="1">
    <source>
        <dbReference type="ARBA" id="ARBA00004680"/>
    </source>
</evidence>
<evidence type="ECO:0000256" key="9">
    <source>
        <dbReference type="HAMAP-Rule" id="MF_00147"/>
    </source>
</evidence>
<keyword evidence="7 9" id="KW-0324">Glycolysis</keyword>
<dbReference type="PROSITE" id="PS51440">
    <property type="entry name" value="TIM_2"/>
    <property type="match status" value="1"/>
</dbReference>